<reference evidence="2 3" key="1">
    <citation type="submission" date="2019-07" db="EMBL/GenBank/DDBJ databases">
        <title>Whole genome shotgun sequence of Segetibacter aerophilus NBRC 106135.</title>
        <authorList>
            <person name="Hosoyama A."/>
            <person name="Uohara A."/>
            <person name="Ohji S."/>
            <person name="Ichikawa N."/>
        </authorList>
    </citation>
    <scope>NUCLEOTIDE SEQUENCE [LARGE SCALE GENOMIC DNA]</scope>
    <source>
        <strain evidence="2 3">NBRC 106135</strain>
    </source>
</reference>
<proteinExistence type="predicted"/>
<organism evidence="2 3">
    <name type="scientific">Segetibacter aerophilus</name>
    <dbReference type="NCBI Taxonomy" id="670293"/>
    <lineage>
        <taxon>Bacteria</taxon>
        <taxon>Pseudomonadati</taxon>
        <taxon>Bacteroidota</taxon>
        <taxon>Chitinophagia</taxon>
        <taxon>Chitinophagales</taxon>
        <taxon>Chitinophagaceae</taxon>
        <taxon>Segetibacter</taxon>
    </lineage>
</organism>
<dbReference type="Gene3D" id="2.50.20.10">
    <property type="entry name" value="Lipoprotein localisation LolA/LolB/LppX"/>
    <property type="match status" value="1"/>
</dbReference>
<dbReference type="EMBL" id="BJYT01000020">
    <property type="protein sequence ID" value="GEO11395.1"/>
    <property type="molecule type" value="Genomic_DNA"/>
</dbReference>
<dbReference type="RefSeq" id="WP_147205505.1">
    <property type="nucleotide sequence ID" value="NZ_BJYT01000020.1"/>
</dbReference>
<gene>
    <name evidence="2" type="ORF">SAE01_38910</name>
</gene>
<evidence type="ECO:0008006" key="4">
    <source>
        <dbReference type="Google" id="ProtNLM"/>
    </source>
</evidence>
<dbReference type="Proteomes" id="UP000321513">
    <property type="component" value="Unassembled WGS sequence"/>
</dbReference>
<evidence type="ECO:0000256" key="1">
    <source>
        <dbReference type="SAM" id="SignalP"/>
    </source>
</evidence>
<name>A0A512BHQ4_9BACT</name>
<sequence>MKKLLLSLTTLLSVAMVNAQTADEIVSKHLDAIGGKEKLSQVTSVYTENGMEVMGNEASSKVTVLVGKGFRSESDFNGQQIINVITDKGGWALNPFGGATEPTALGDEQYKAGVDQIYVDPFLNYAARGGKVELLGKEKVGSADAYKIKFTNKDKAETTYFIDPTTYFITQTVKKGNAMGQEIVVTATYSDFKKTDFGVVMPYTTNVDMGQFAMKMNTKKVEVNKAVDPSIFDMPKK</sequence>
<comment type="caution">
    <text evidence="2">The sequence shown here is derived from an EMBL/GenBank/DDBJ whole genome shotgun (WGS) entry which is preliminary data.</text>
</comment>
<dbReference type="OrthoDB" id="128937at2"/>
<keyword evidence="1" id="KW-0732">Signal</keyword>
<dbReference type="AlphaFoldDB" id="A0A512BHQ4"/>
<evidence type="ECO:0000313" key="3">
    <source>
        <dbReference type="Proteomes" id="UP000321513"/>
    </source>
</evidence>
<protein>
    <recommendedName>
        <fullName evidence="4">Outer membrane lipoprotein-sorting protein</fullName>
    </recommendedName>
</protein>
<keyword evidence="3" id="KW-1185">Reference proteome</keyword>
<feature type="chain" id="PRO_5022155098" description="Outer membrane lipoprotein-sorting protein" evidence="1">
    <location>
        <begin position="20"/>
        <end position="237"/>
    </location>
</feature>
<evidence type="ECO:0000313" key="2">
    <source>
        <dbReference type="EMBL" id="GEO11395.1"/>
    </source>
</evidence>
<accession>A0A512BHQ4</accession>
<feature type="signal peptide" evidence="1">
    <location>
        <begin position="1"/>
        <end position="19"/>
    </location>
</feature>